<sequence>MIYETPRAWLDAPEKHLLVFGMSGLGKTRLASLLRADGDWFHYSVDYRIGTAYMGEHIADNLKHIAMQTPFLAELLRSDSIYIGSNITFNNLAPLSTFLGKPGNPAMGGLPLDEYQRRQALHRRAEINALLDTPSFIARARDLYGYPNFICDTGGSICEVVDPSDPADEVLRALQANTLMVWIEGSPDHTAELIRRFDQAPKPMYYQPDFLIGQWNAYLKENSLLPDDVDPDAFVRFAYAKALAHRAPLYRAMAENWGVTVGANEIARVRDGQDAVELIGTALGRRMQKA</sequence>
<organism evidence="1 2">
    <name type="scientific">Rhodophyticola porphyridii</name>
    <dbReference type="NCBI Taxonomy" id="1852017"/>
    <lineage>
        <taxon>Bacteria</taxon>
        <taxon>Pseudomonadati</taxon>
        <taxon>Pseudomonadota</taxon>
        <taxon>Alphaproteobacteria</taxon>
        <taxon>Rhodobacterales</taxon>
        <taxon>Roseobacteraceae</taxon>
        <taxon>Rhodophyticola</taxon>
    </lineage>
</organism>
<dbReference type="InterPro" id="IPR027417">
    <property type="entry name" value="P-loop_NTPase"/>
</dbReference>
<proteinExistence type="predicted"/>
<keyword evidence="2" id="KW-1185">Reference proteome</keyword>
<accession>A0A3L9Y5K3</accession>
<protein>
    <submittedName>
        <fullName evidence="1">ATPase</fullName>
    </submittedName>
</protein>
<comment type="caution">
    <text evidence="1">The sequence shown here is derived from an EMBL/GenBank/DDBJ whole genome shotgun (WGS) entry which is preliminary data.</text>
</comment>
<dbReference type="Gene3D" id="3.40.50.300">
    <property type="entry name" value="P-loop containing nucleotide triphosphate hydrolases"/>
    <property type="match status" value="1"/>
</dbReference>
<reference evidence="1 2" key="1">
    <citation type="submission" date="2018-10" db="EMBL/GenBank/DDBJ databases">
        <authorList>
            <person name="Jung H.S."/>
            <person name="Jeon C.O."/>
        </authorList>
    </citation>
    <scope>NUCLEOTIDE SEQUENCE [LARGE SCALE GENOMIC DNA]</scope>
    <source>
        <strain evidence="1 2">MA-7-27</strain>
    </source>
</reference>
<dbReference type="OrthoDB" id="9777291at2"/>
<evidence type="ECO:0000313" key="2">
    <source>
        <dbReference type="Proteomes" id="UP000281343"/>
    </source>
</evidence>
<dbReference type="EMBL" id="RCNT01000007">
    <property type="protein sequence ID" value="RMA41603.1"/>
    <property type="molecule type" value="Genomic_DNA"/>
</dbReference>
<dbReference type="AlphaFoldDB" id="A0A3L9Y5K3"/>
<dbReference type="SUPFAM" id="SSF52540">
    <property type="entry name" value="P-loop containing nucleoside triphosphate hydrolases"/>
    <property type="match status" value="1"/>
</dbReference>
<evidence type="ECO:0000313" key="1">
    <source>
        <dbReference type="EMBL" id="RMA41603.1"/>
    </source>
</evidence>
<name>A0A3L9Y5K3_9RHOB</name>
<gene>
    <name evidence="1" type="ORF">D9R08_14340</name>
</gene>
<dbReference type="Proteomes" id="UP000281343">
    <property type="component" value="Unassembled WGS sequence"/>
</dbReference>
<dbReference type="RefSeq" id="WP_121898859.1">
    <property type="nucleotide sequence ID" value="NZ_RCNT01000007.1"/>
</dbReference>